<accession>A0A9D4BS05</accession>
<reference evidence="1" key="1">
    <citation type="journal article" date="2019" name="bioRxiv">
        <title>The Genome of the Zebra Mussel, Dreissena polymorpha: A Resource for Invasive Species Research.</title>
        <authorList>
            <person name="McCartney M.A."/>
            <person name="Auch B."/>
            <person name="Kono T."/>
            <person name="Mallez S."/>
            <person name="Zhang Y."/>
            <person name="Obille A."/>
            <person name="Becker A."/>
            <person name="Abrahante J.E."/>
            <person name="Garbe J."/>
            <person name="Badalamenti J.P."/>
            <person name="Herman A."/>
            <person name="Mangelson H."/>
            <person name="Liachko I."/>
            <person name="Sullivan S."/>
            <person name="Sone E.D."/>
            <person name="Koren S."/>
            <person name="Silverstein K.A.T."/>
            <person name="Beckman K.B."/>
            <person name="Gohl D.M."/>
        </authorList>
    </citation>
    <scope>NUCLEOTIDE SEQUENCE</scope>
    <source>
        <strain evidence="1">Duluth1</strain>
        <tissue evidence="1">Whole animal</tissue>
    </source>
</reference>
<comment type="caution">
    <text evidence="1">The sequence shown here is derived from an EMBL/GenBank/DDBJ whole genome shotgun (WGS) entry which is preliminary data.</text>
</comment>
<dbReference type="Proteomes" id="UP000828390">
    <property type="component" value="Unassembled WGS sequence"/>
</dbReference>
<protein>
    <submittedName>
        <fullName evidence="1">Uncharacterized protein</fullName>
    </submittedName>
</protein>
<reference evidence="1" key="2">
    <citation type="submission" date="2020-11" db="EMBL/GenBank/DDBJ databases">
        <authorList>
            <person name="McCartney M.A."/>
            <person name="Auch B."/>
            <person name="Kono T."/>
            <person name="Mallez S."/>
            <person name="Becker A."/>
            <person name="Gohl D.M."/>
            <person name="Silverstein K.A.T."/>
            <person name="Koren S."/>
            <person name="Bechman K.B."/>
            <person name="Herman A."/>
            <person name="Abrahante J.E."/>
            <person name="Garbe J."/>
        </authorList>
    </citation>
    <scope>NUCLEOTIDE SEQUENCE</scope>
    <source>
        <strain evidence="1">Duluth1</strain>
        <tissue evidence="1">Whole animal</tissue>
    </source>
</reference>
<evidence type="ECO:0000313" key="2">
    <source>
        <dbReference type="Proteomes" id="UP000828390"/>
    </source>
</evidence>
<organism evidence="1 2">
    <name type="scientific">Dreissena polymorpha</name>
    <name type="common">Zebra mussel</name>
    <name type="synonym">Mytilus polymorpha</name>
    <dbReference type="NCBI Taxonomy" id="45954"/>
    <lineage>
        <taxon>Eukaryota</taxon>
        <taxon>Metazoa</taxon>
        <taxon>Spiralia</taxon>
        <taxon>Lophotrochozoa</taxon>
        <taxon>Mollusca</taxon>
        <taxon>Bivalvia</taxon>
        <taxon>Autobranchia</taxon>
        <taxon>Heteroconchia</taxon>
        <taxon>Euheterodonta</taxon>
        <taxon>Imparidentia</taxon>
        <taxon>Neoheterodontei</taxon>
        <taxon>Myida</taxon>
        <taxon>Dreissenoidea</taxon>
        <taxon>Dreissenidae</taxon>
        <taxon>Dreissena</taxon>
    </lineage>
</organism>
<dbReference type="AlphaFoldDB" id="A0A9D4BS05"/>
<proteinExistence type="predicted"/>
<dbReference type="EMBL" id="JAIWYP010000015">
    <property type="protein sequence ID" value="KAH3705496.1"/>
    <property type="molecule type" value="Genomic_DNA"/>
</dbReference>
<keyword evidence="2" id="KW-1185">Reference proteome</keyword>
<evidence type="ECO:0000313" key="1">
    <source>
        <dbReference type="EMBL" id="KAH3705496.1"/>
    </source>
</evidence>
<sequence>MPLSPIKKVMPRKARPVTPKDIFLYHSKKSKNNLGPGKMVVLKCAPPLLPLSNSRVEYTIIVSA</sequence>
<name>A0A9D4BS05_DREPO</name>
<gene>
    <name evidence="1" type="ORF">DPMN_080571</name>
</gene>